<dbReference type="PANTHER" id="PTHR45737">
    <property type="entry name" value="VON WILLEBRAND FACTOR A DOMAIN-CONTAINING PROTEIN 5A"/>
    <property type="match status" value="1"/>
</dbReference>
<dbReference type="InterPro" id="IPR036465">
    <property type="entry name" value="vWFA_dom_sf"/>
</dbReference>
<dbReference type="SMART" id="SM00609">
    <property type="entry name" value="VIT"/>
    <property type="match status" value="1"/>
</dbReference>
<dbReference type="Pfam" id="PF08487">
    <property type="entry name" value="VIT"/>
    <property type="match status" value="1"/>
</dbReference>
<evidence type="ECO:0000256" key="2">
    <source>
        <dbReference type="SAM" id="Phobius"/>
    </source>
</evidence>
<proteinExistence type="predicted"/>
<dbReference type="InterPro" id="IPR022440">
    <property type="entry name" value="CHP03788"/>
</dbReference>
<feature type="region of interest" description="Disordered" evidence="1">
    <location>
        <begin position="661"/>
        <end position="687"/>
    </location>
</feature>
<accession>A0A437QKE5</accession>
<keyword evidence="2" id="KW-0472">Membrane</keyword>
<evidence type="ECO:0000313" key="5">
    <source>
        <dbReference type="EMBL" id="RVU34976.1"/>
    </source>
</evidence>
<gene>
    <name evidence="5" type="ORF">EOI86_19270</name>
</gene>
<feature type="transmembrane region" description="Helical" evidence="2">
    <location>
        <begin position="712"/>
        <end position="730"/>
    </location>
</feature>
<keyword evidence="6" id="KW-1185">Reference proteome</keyword>
<name>A0A437QKE5_9PROT</name>
<dbReference type="PROSITE" id="PS51468">
    <property type="entry name" value="VIT"/>
    <property type="match status" value="1"/>
</dbReference>
<keyword evidence="2" id="KW-1133">Transmembrane helix</keyword>
<dbReference type="Proteomes" id="UP000287447">
    <property type="component" value="Unassembled WGS sequence"/>
</dbReference>
<feature type="domain" description="VIT" evidence="4">
    <location>
        <begin position="74"/>
        <end position="202"/>
    </location>
</feature>
<dbReference type="PANTHER" id="PTHR45737:SF6">
    <property type="entry name" value="VON WILLEBRAND FACTOR A DOMAIN-CONTAINING PROTEIN 5A"/>
    <property type="match status" value="1"/>
</dbReference>
<dbReference type="InterPro" id="IPR013694">
    <property type="entry name" value="VIT"/>
</dbReference>
<reference evidence="6" key="1">
    <citation type="submission" date="2019-01" db="EMBL/GenBank/DDBJ databases">
        <title>Gri0909 isolated from a small marine red alga.</title>
        <authorList>
            <person name="Kim J."/>
            <person name="Jeong S.E."/>
            <person name="Jeon C.O."/>
        </authorList>
    </citation>
    <scope>NUCLEOTIDE SEQUENCE [LARGE SCALE GENOMIC DNA]</scope>
    <source>
        <strain evidence="6">Gri0909</strain>
    </source>
</reference>
<protein>
    <submittedName>
        <fullName evidence="5">Marine proteobacterial sortase target protein</fullName>
    </submittedName>
</protein>
<dbReference type="InterPro" id="IPR002035">
    <property type="entry name" value="VWF_A"/>
</dbReference>
<dbReference type="SUPFAM" id="SSF53300">
    <property type="entry name" value="vWA-like"/>
    <property type="match status" value="1"/>
</dbReference>
<evidence type="ECO:0000256" key="1">
    <source>
        <dbReference type="SAM" id="MobiDB-lite"/>
    </source>
</evidence>
<dbReference type="AlphaFoldDB" id="A0A437QKE5"/>
<keyword evidence="2" id="KW-0812">Transmembrane</keyword>
<dbReference type="SMART" id="SM00327">
    <property type="entry name" value="VWA"/>
    <property type="match status" value="1"/>
</dbReference>
<dbReference type="Gene3D" id="3.40.50.410">
    <property type="entry name" value="von Willebrand factor, type A domain"/>
    <property type="match status" value="1"/>
</dbReference>
<evidence type="ECO:0000259" key="3">
    <source>
        <dbReference type="PROSITE" id="PS50234"/>
    </source>
</evidence>
<sequence>MSIGKISVWGAIQCRIRRPRYGASRQPHMSMGLALFGILTTVGFCDIGAAFAQGQGQDRSPGVLELQEETGFGLMLMDQSEAAQAWQARLLASYAAVEISGAVARARIRQVFVNEAPAEVDARYLFPLPDDAAVDKLNIRFGDRWIEGLLKEKAEARQTFERARAAGKRAGLVESLRPNIFSTDLANIAGGELVSVDLEYQMTVKPKDGVFELRLPQVITPRFMPQQHLVSADIKEWDTLMAELADNGAVLETNNPNAPYGFPAAFVVRLKAGGEIATIESPSHDLTVRRDDEDAADIALRDRYVPADKDFVLRWRLRETAEPAAMLFHEEKSGEHYYMAVLAPPKSATTKAPARDVRFIVDTSGSMHGVALDQAKAALASALDGLRLEDRFEIIQFNSDMHSLFGEAVPVSDKTLRLARGYVANLVSDGGTNMAPALRAALPGPGGQHGETLRQVVFLTDGAVSNETALFGMTAANIGDARLFTIGLGPAPNSWFMRKAAEAGRGVFLNIDRVEEAGEKIDALYRKLQSVQLTDLDVGVQAASLSGGPKTEIYPRNLPDLYAGEPLYFVLRSDVEAEELTLGGMLNGETWATSIDADGAREAPGLARLWAREKLEDLDDLRRMGADADRIRTESIEIALAHGIAGKYTSFVAVEKELPREPAEPIGDGEGNGTGADQQEQLRKASAKSAMRTLASVQLSGPVTAAGWLRDLLVALAAGLAAAFCLWAALRRQGSPA</sequence>
<evidence type="ECO:0000259" key="4">
    <source>
        <dbReference type="PROSITE" id="PS51468"/>
    </source>
</evidence>
<dbReference type="Pfam" id="PF13768">
    <property type="entry name" value="VWA_3"/>
    <property type="match status" value="1"/>
</dbReference>
<dbReference type="EMBL" id="SADE01000003">
    <property type="protein sequence ID" value="RVU34976.1"/>
    <property type="molecule type" value="Genomic_DNA"/>
</dbReference>
<organism evidence="5 6">
    <name type="scientific">Hwanghaeella grinnelliae</name>
    <dbReference type="NCBI Taxonomy" id="2500179"/>
    <lineage>
        <taxon>Bacteria</taxon>
        <taxon>Pseudomonadati</taxon>
        <taxon>Pseudomonadota</taxon>
        <taxon>Alphaproteobacteria</taxon>
        <taxon>Rhodospirillales</taxon>
        <taxon>Rhodospirillaceae</taxon>
        <taxon>Hwanghaeella</taxon>
    </lineage>
</organism>
<comment type="caution">
    <text evidence="5">The sequence shown here is derived from an EMBL/GenBank/DDBJ whole genome shotgun (WGS) entry which is preliminary data.</text>
</comment>
<evidence type="ECO:0000313" key="6">
    <source>
        <dbReference type="Proteomes" id="UP000287447"/>
    </source>
</evidence>
<feature type="domain" description="VWFA" evidence="3">
    <location>
        <begin position="356"/>
        <end position="528"/>
    </location>
</feature>
<dbReference type="NCBIfam" id="TIGR03788">
    <property type="entry name" value="marine_srt_targ"/>
    <property type="match status" value="1"/>
</dbReference>
<dbReference type="PROSITE" id="PS50234">
    <property type="entry name" value="VWFA"/>
    <property type="match status" value="1"/>
</dbReference>